<keyword evidence="7" id="KW-1015">Disulfide bond</keyword>
<dbReference type="PANTHER" id="PTHR31062">
    <property type="entry name" value="XYLOGLUCAN ENDOTRANSGLUCOSYLASE/HYDROLASE PROTEIN 8-RELATED"/>
    <property type="match status" value="1"/>
</dbReference>
<dbReference type="InterPro" id="IPR013320">
    <property type="entry name" value="ConA-like_dom_sf"/>
</dbReference>
<evidence type="ECO:0000256" key="4">
    <source>
        <dbReference type="ARBA" id="ARBA00022679"/>
    </source>
</evidence>
<proteinExistence type="inferred from homology"/>
<feature type="active site" description="Nucleophile" evidence="10">
    <location>
        <position position="60"/>
    </location>
</feature>
<evidence type="ECO:0000256" key="11">
    <source>
        <dbReference type="RuleBase" id="RU361120"/>
    </source>
</evidence>
<accession>A0AAU9RU38</accession>
<evidence type="ECO:0000256" key="3">
    <source>
        <dbReference type="ARBA" id="ARBA00022525"/>
    </source>
</evidence>
<keyword evidence="1 11" id="KW-0134">Cell wall</keyword>
<dbReference type="Pfam" id="PF06955">
    <property type="entry name" value="XET_C"/>
    <property type="match status" value="1"/>
</dbReference>
<comment type="subcellular location">
    <subcellularLocation>
        <location evidence="11">Secreted</location>
        <location evidence="11">Cell wall</location>
    </subcellularLocation>
    <subcellularLocation>
        <location evidence="11">Secreted</location>
        <location evidence="11">Extracellular space</location>
        <location evidence="11">Apoplast</location>
    </subcellularLocation>
</comment>
<dbReference type="GO" id="GO:0010411">
    <property type="term" value="P:xyloglucan metabolic process"/>
    <property type="evidence" value="ECO:0007669"/>
    <property type="project" value="InterPro"/>
</dbReference>
<evidence type="ECO:0000256" key="2">
    <source>
        <dbReference type="ARBA" id="ARBA00022523"/>
    </source>
</evidence>
<dbReference type="EC" id="2.4.1.207" evidence="11"/>
<comment type="function">
    <text evidence="11">Catalyzes xyloglucan endohydrolysis (XEH) and/or endotransglycosylation (XET). Cleaves and religates xyloglucan polymers, an essential constituent of the primary cell wall, and thereby participates in cell wall construction of growing tissues.</text>
</comment>
<evidence type="ECO:0000256" key="1">
    <source>
        <dbReference type="ARBA" id="ARBA00022512"/>
    </source>
</evidence>
<keyword evidence="5" id="KW-0732">Signal</keyword>
<keyword evidence="2 11" id="KW-0052">Apoplast</keyword>
<evidence type="ECO:0000256" key="9">
    <source>
        <dbReference type="ARBA" id="ARBA00023316"/>
    </source>
</evidence>
<comment type="caution">
    <text evidence="13">The sequence shown here is derived from an EMBL/GenBank/DDBJ whole genome shotgun (WGS) entry which is preliminary data.</text>
</comment>
<sequence>MVVSTGNFNIDFHVAYSPDHVNTSADGAFDMQVKLIHGYSAGTVVTFYLQYNDSIDGDNELDFEFLGHGLGKPYIVQTNVFIAGQGDREERIHLWFDPTEDFHTYTILWNVHQIVFMVDGIPVRTHRNNADQGLPYLDSQQMTLKASLWDGSAWATDGGKHKVDWGRAPFIAWFSNYTIEACVWEGKTDICRQDGPSNWWNRETFATLTAEQKKWMEWVRTNHLVYDYCRDPDRFQNQLPPECFLPKYR</sequence>
<dbReference type="InterPro" id="IPR000757">
    <property type="entry name" value="Beta-glucanase-like"/>
</dbReference>
<dbReference type="GO" id="GO:0048046">
    <property type="term" value="C:apoplast"/>
    <property type="evidence" value="ECO:0007669"/>
    <property type="project" value="UniProtKB-SubCell"/>
</dbReference>
<keyword evidence="9 11" id="KW-0961">Cell wall biogenesis/degradation</keyword>
<gene>
    <name evidence="13" type="ORF">TAV2_LOCUS8518</name>
</gene>
<dbReference type="PIRSF" id="PIRSF005604">
    <property type="entry name" value="XET"/>
    <property type="match status" value="1"/>
</dbReference>
<dbReference type="PROSITE" id="PS51762">
    <property type="entry name" value="GH16_2"/>
    <property type="match status" value="1"/>
</dbReference>
<evidence type="ECO:0000313" key="14">
    <source>
        <dbReference type="Proteomes" id="UP000836841"/>
    </source>
</evidence>
<keyword evidence="6 11" id="KW-0378">Hydrolase</keyword>
<evidence type="ECO:0000259" key="12">
    <source>
        <dbReference type="PROSITE" id="PS51762"/>
    </source>
</evidence>
<comment type="PTM">
    <text evidence="11">Contains at least one intrachain disulfide bond essential for its enzymatic activity.</text>
</comment>
<dbReference type="GO" id="GO:0004553">
    <property type="term" value="F:hydrolase activity, hydrolyzing O-glycosyl compounds"/>
    <property type="evidence" value="ECO:0007669"/>
    <property type="project" value="InterPro"/>
</dbReference>
<dbReference type="SUPFAM" id="SSF49899">
    <property type="entry name" value="Concanavalin A-like lectins/glucanases"/>
    <property type="match status" value="1"/>
</dbReference>
<dbReference type="InterPro" id="IPR016455">
    <property type="entry name" value="XTH"/>
</dbReference>
<dbReference type="Proteomes" id="UP000836841">
    <property type="component" value="Unassembled WGS sequence"/>
</dbReference>
<evidence type="ECO:0000256" key="8">
    <source>
        <dbReference type="ARBA" id="ARBA00023295"/>
    </source>
</evidence>
<evidence type="ECO:0000313" key="13">
    <source>
        <dbReference type="EMBL" id="CAH2050260.1"/>
    </source>
</evidence>
<reference evidence="13 14" key="1">
    <citation type="submission" date="2022-03" db="EMBL/GenBank/DDBJ databases">
        <authorList>
            <person name="Nunn A."/>
            <person name="Chopra R."/>
            <person name="Nunn A."/>
            <person name="Contreras Garrido A."/>
        </authorList>
    </citation>
    <scope>NUCLEOTIDE SEQUENCE [LARGE SCALE GENOMIC DNA]</scope>
</reference>
<evidence type="ECO:0000256" key="10">
    <source>
        <dbReference type="PIRSR" id="PIRSR005604-1"/>
    </source>
</evidence>
<organism evidence="13 14">
    <name type="scientific">Thlaspi arvense</name>
    <name type="common">Field penny-cress</name>
    <dbReference type="NCBI Taxonomy" id="13288"/>
    <lineage>
        <taxon>Eukaryota</taxon>
        <taxon>Viridiplantae</taxon>
        <taxon>Streptophyta</taxon>
        <taxon>Embryophyta</taxon>
        <taxon>Tracheophyta</taxon>
        <taxon>Spermatophyta</taxon>
        <taxon>Magnoliopsida</taxon>
        <taxon>eudicotyledons</taxon>
        <taxon>Gunneridae</taxon>
        <taxon>Pentapetalae</taxon>
        <taxon>rosids</taxon>
        <taxon>malvids</taxon>
        <taxon>Brassicales</taxon>
        <taxon>Brassicaceae</taxon>
        <taxon>Thlaspideae</taxon>
        <taxon>Thlaspi</taxon>
    </lineage>
</organism>
<name>A0AAU9RU38_THLAR</name>
<feature type="active site" description="Proton donor" evidence="10">
    <location>
        <position position="64"/>
    </location>
</feature>
<dbReference type="GO" id="GO:0042546">
    <property type="term" value="P:cell wall biogenesis"/>
    <property type="evidence" value="ECO:0007669"/>
    <property type="project" value="InterPro"/>
</dbReference>
<dbReference type="AlphaFoldDB" id="A0AAU9RU38"/>
<feature type="domain" description="GH16" evidence="12">
    <location>
        <begin position="1"/>
        <end position="174"/>
    </location>
</feature>
<keyword evidence="4 11" id="KW-0808">Transferase</keyword>
<evidence type="ECO:0000256" key="7">
    <source>
        <dbReference type="ARBA" id="ARBA00023157"/>
    </source>
</evidence>
<evidence type="ECO:0000256" key="6">
    <source>
        <dbReference type="ARBA" id="ARBA00022801"/>
    </source>
</evidence>
<keyword evidence="3 11" id="KW-0964">Secreted</keyword>
<dbReference type="Pfam" id="PF00722">
    <property type="entry name" value="Glyco_hydro_16"/>
    <property type="match status" value="1"/>
</dbReference>
<keyword evidence="14" id="KW-1185">Reference proteome</keyword>
<comment type="similarity">
    <text evidence="11">Belongs to the glycosyl hydrolase 16 family.</text>
</comment>
<dbReference type="InterPro" id="IPR010713">
    <property type="entry name" value="XET_C"/>
</dbReference>
<dbReference type="Gene3D" id="2.60.120.200">
    <property type="match status" value="1"/>
</dbReference>
<dbReference type="GO" id="GO:0016762">
    <property type="term" value="F:xyloglucan:xyloglucosyl transferase activity"/>
    <property type="evidence" value="ECO:0007669"/>
    <property type="project" value="UniProtKB-EC"/>
</dbReference>
<protein>
    <recommendedName>
        <fullName evidence="11">Xyloglucan endotransglucosylase/hydrolase</fullName>
        <ecNumber evidence="11">2.4.1.207</ecNumber>
    </recommendedName>
</protein>
<evidence type="ECO:0000256" key="5">
    <source>
        <dbReference type="ARBA" id="ARBA00022729"/>
    </source>
</evidence>
<keyword evidence="8 11" id="KW-0326">Glycosidase</keyword>
<dbReference type="GO" id="GO:0071555">
    <property type="term" value="P:cell wall organization"/>
    <property type="evidence" value="ECO:0007669"/>
    <property type="project" value="UniProtKB-KW"/>
</dbReference>
<dbReference type="InterPro" id="IPR044791">
    <property type="entry name" value="Beta-glucanase/XTH"/>
</dbReference>
<dbReference type="EMBL" id="CAJVSB020000384">
    <property type="protein sequence ID" value="CAH2050260.1"/>
    <property type="molecule type" value="Genomic_DNA"/>
</dbReference>